<dbReference type="PANTHER" id="PTHR23526">
    <property type="entry name" value="INTEGRAL MEMBRANE TRANSPORT PROTEIN-RELATED"/>
    <property type="match status" value="1"/>
</dbReference>
<reference evidence="3 4" key="1">
    <citation type="submission" date="2016-07" db="EMBL/GenBank/DDBJ databases">
        <authorList>
            <person name="Townsley L."/>
            <person name="Shank E.A."/>
        </authorList>
    </citation>
    <scope>NUCLEOTIDE SEQUENCE [LARGE SCALE GENOMIC DNA]</scope>
    <source>
        <strain evidence="3 4">CH01</strain>
    </source>
</reference>
<feature type="transmembrane region" description="Helical" evidence="2">
    <location>
        <begin position="35"/>
        <end position="55"/>
    </location>
</feature>
<feature type="transmembrane region" description="Helical" evidence="2">
    <location>
        <begin position="388"/>
        <end position="410"/>
    </location>
</feature>
<feature type="transmembrane region" description="Helical" evidence="2">
    <location>
        <begin position="61"/>
        <end position="81"/>
    </location>
</feature>
<keyword evidence="2" id="KW-1133">Transmembrane helix</keyword>
<dbReference type="Pfam" id="PF07690">
    <property type="entry name" value="MFS_1"/>
    <property type="match status" value="1"/>
</dbReference>
<proteinExistence type="predicted"/>
<comment type="subcellular location">
    <subcellularLocation>
        <location evidence="1">Cell membrane</location>
        <topology evidence="1">Multi-pass membrane protein</topology>
    </subcellularLocation>
</comment>
<dbReference type="InterPro" id="IPR036259">
    <property type="entry name" value="MFS_trans_sf"/>
</dbReference>
<feature type="transmembrane region" description="Helical" evidence="2">
    <location>
        <begin position="186"/>
        <end position="207"/>
    </location>
</feature>
<feature type="transmembrane region" description="Helical" evidence="2">
    <location>
        <begin position="161"/>
        <end position="180"/>
    </location>
</feature>
<evidence type="ECO:0000256" key="1">
    <source>
        <dbReference type="ARBA" id="ARBA00004651"/>
    </source>
</evidence>
<dbReference type="InterPro" id="IPR011701">
    <property type="entry name" value="MFS"/>
</dbReference>
<feature type="transmembrane region" description="Helical" evidence="2">
    <location>
        <begin position="360"/>
        <end position="382"/>
    </location>
</feature>
<gene>
    <name evidence="3" type="ORF">BED47_16975</name>
</gene>
<keyword evidence="2" id="KW-0812">Transmembrane</keyword>
<dbReference type="EMBL" id="MDKC01000004">
    <property type="protein sequence ID" value="ODG92875.1"/>
    <property type="molecule type" value="Genomic_DNA"/>
</dbReference>
<dbReference type="SUPFAM" id="SSF103473">
    <property type="entry name" value="MFS general substrate transporter"/>
    <property type="match status" value="1"/>
</dbReference>
<feature type="transmembrane region" description="Helical" evidence="2">
    <location>
        <begin position="93"/>
        <end position="111"/>
    </location>
</feature>
<feature type="transmembrane region" description="Helical" evidence="2">
    <location>
        <begin position="268"/>
        <end position="289"/>
    </location>
</feature>
<evidence type="ECO:0000313" key="3">
    <source>
        <dbReference type="EMBL" id="ODG92875.1"/>
    </source>
</evidence>
<dbReference type="Gene3D" id="1.20.1250.20">
    <property type="entry name" value="MFS general substrate transporter like domains"/>
    <property type="match status" value="2"/>
</dbReference>
<feature type="transmembrane region" description="Helical" evidence="2">
    <location>
        <begin position="324"/>
        <end position="348"/>
    </location>
</feature>
<evidence type="ECO:0000313" key="4">
    <source>
        <dbReference type="Proteomes" id="UP000094580"/>
    </source>
</evidence>
<feature type="transmembrane region" description="Helical" evidence="2">
    <location>
        <begin position="301"/>
        <end position="318"/>
    </location>
</feature>
<organism evidence="3 4">
    <name type="scientific">Gottfriedia luciferensis</name>
    <dbReference type="NCBI Taxonomy" id="178774"/>
    <lineage>
        <taxon>Bacteria</taxon>
        <taxon>Bacillati</taxon>
        <taxon>Bacillota</taxon>
        <taxon>Bacilli</taxon>
        <taxon>Bacillales</taxon>
        <taxon>Bacillaceae</taxon>
        <taxon>Gottfriedia</taxon>
    </lineage>
</organism>
<name>A0ABX2ZW22_9BACI</name>
<protein>
    <submittedName>
        <fullName evidence="3">MFS transporter</fullName>
    </submittedName>
</protein>
<evidence type="ECO:0000256" key="2">
    <source>
        <dbReference type="SAM" id="Phobius"/>
    </source>
</evidence>
<accession>A0ABX2ZW22</accession>
<dbReference type="InterPro" id="IPR052528">
    <property type="entry name" value="Sugar_transport-like"/>
</dbReference>
<sequence length="427" mass="49150">MKLKKRKKERQLIYSKQDVLHNETQSIKNGAASTIAISLSNNYFILFAIAILGATNYQVGLISSLPSIVGMAAMLPAAFMVNKLEEKRKFTAYSIFFTRFFLLIMVFLPFIKSEHIAWFFVILIALMNFPGTFLNLSWQAFIGDLIPADRRNTFFGNRNRILTFTGMIVTLVAGICMKSISPKSALPYQLLFLFAFIFGMIEFFYILKHKEEKQKIEISNHYSPFSKHLFQYKPYITFLICALFFNFAWQMAWSLFSIYQIRFAHATAFWISLFTVSNQLSQIVSFRWWAKMANRYSNTQLLIWISIGMASAPILNILSTNYVYLFIVNFTSGFFVSGTVLILFNSLLEATEEEHRTSYIANYNFLLSIVAFIAPQFGVFLLESFSMNIAMIISTIFRGLAGVLFGVMAYKMAHPKQLDYKQNKISL</sequence>
<dbReference type="PANTHER" id="PTHR23526:SF2">
    <property type="entry name" value="MAJOR FACILITATOR SUPERFAMILY (MFS) PROFILE DOMAIN-CONTAINING PROTEIN"/>
    <property type="match status" value="1"/>
</dbReference>
<keyword evidence="2" id="KW-0472">Membrane</keyword>
<keyword evidence="4" id="KW-1185">Reference proteome</keyword>
<dbReference type="Proteomes" id="UP000094580">
    <property type="component" value="Unassembled WGS sequence"/>
</dbReference>
<feature type="transmembrane region" description="Helical" evidence="2">
    <location>
        <begin position="117"/>
        <end position="141"/>
    </location>
</feature>
<feature type="transmembrane region" description="Helical" evidence="2">
    <location>
        <begin position="235"/>
        <end position="256"/>
    </location>
</feature>
<comment type="caution">
    <text evidence="3">The sequence shown here is derived from an EMBL/GenBank/DDBJ whole genome shotgun (WGS) entry which is preliminary data.</text>
</comment>